<feature type="domain" description="C3H1-type" evidence="3">
    <location>
        <begin position="4"/>
        <end position="31"/>
    </location>
</feature>
<organism evidence="4 5">
    <name type="scientific">Daphnia sinensis</name>
    <dbReference type="NCBI Taxonomy" id="1820382"/>
    <lineage>
        <taxon>Eukaryota</taxon>
        <taxon>Metazoa</taxon>
        <taxon>Ecdysozoa</taxon>
        <taxon>Arthropoda</taxon>
        <taxon>Crustacea</taxon>
        <taxon>Branchiopoda</taxon>
        <taxon>Diplostraca</taxon>
        <taxon>Cladocera</taxon>
        <taxon>Anomopoda</taxon>
        <taxon>Daphniidae</taxon>
        <taxon>Daphnia</taxon>
        <taxon>Daphnia similis group</taxon>
    </lineage>
</organism>
<dbReference type="EMBL" id="WJBH02000009">
    <property type="protein sequence ID" value="KAI9552772.1"/>
    <property type="molecule type" value="Genomic_DNA"/>
</dbReference>
<reference evidence="4 5" key="1">
    <citation type="submission" date="2022-05" db="EMBL/GenBank/DDBJ databases">
        <title>A multi-omics perspective on studying reproductive biology in Daphnia sinensis.</title>
        <authorList>
            <person name="Jia J."/>
        </authorList>
    </citation>
    <scope>NUCLEOTIDE SEQUENCE [LARGE SCALE GENOMIC DNA]</scope>
    <source>
        <strain evidence="4 5">WSL</strain>
    </source>
</reference>
<evidence type="ECO:0000256" key="1">
    <source>
        <dbReference type="PROSITE-ProRule" id="PRU00723"/>
    </source>
</evidence>
<gene>
    <name evidence="4" type="ORF">GHT06_020652</name>
</gene>
<dbReference type="Gene3D" id="4.10.1000.10">
    <property type="entry name" value="Zinc finger, CCCH-type"/>
    <property type="match status" value="1"/>
</dbReference>
<keyword evidence="1" id="KW-0862">Zinc</keyword>
<dbReference type="InterPro" id="IPR041686">
    <property type="entry name" value="Znf-CCCH_3"/>
</dbReference>
<keyword evidence="5" id="KW-1185">Reference proteome</keyword>
<feature type="zinc finger region" description="C3H1-type" evidence="1">
    <location>
        <begin position="33"/>
        <end position="59"/>
    </location>
</feature>
<feature type="compositionally biased region" description="Acidic residues" evidence="2">
    <location>
        <begin position="310"/>
        <end position="320"/>
    </location>
</feature>
<dbReference type="Pfam" id="PF15663">
    <property type="entry name" value="zf-CCCH_3"/>
    <property type="match status" value="1"/>
</dbReference>
<dbReference type="PANTHER" id="PTHR15725:SF14">
    <property type="entry name" value="ZINC FINGER CCCH DOMAIN-CONTAINING PROTEIN 11A"/>
    <property type="match status" value="1"/>
</dbReference>
<name>A0AAD5KJC7_9CRUS</name>
<dbReference type="FunFam" id="4.10.1000.10:FF:000026">
    <property type="entry name" value="Zinc finger CCCH domain-containing protein 11A"/>
    <property type="match status" value="1"/>
</dbReference>
<feature type="domain" description="C3H1-type" evidence="3">
    <location>
        <begin position="33"/>
        <end position="59"/>
    </location>
</feature>
<keyword evidence="1" id="KW-0863">Zinc-finger</keyword>
<proteinExistence type="predicted"/>
<sequence>MKGSSKNDDCYFFYYSSCTKSDKCPFRHEAAALGNETVCSYWQQGMCSKLHCPFRHMELKKNRSQIPCYWESQPVGCQKSHCPFFHKTLKELGDSSPNKDETLIRRIKNEQEANAENGSTTPPPLVQSMVVNINEESDTESIPSPSKAQKTIDDAFKIKSLEELKLEQIQKHDAAMYQYDQPAEGKTKKPAKVRADLRNRLQISQLPEQILNSEFKVKTLEEIRAEKLAKNQVPKDEPSTVTEDALTGSTFNSKRPAPQTKKQIRIKRPKISVDPPSDAQVPDTVIENAVTDATAPSKPAVASQSQSTQAEDDLDDDVSDGADNNTGLLNEDELLLEIDNILGD</sequence>
<evidence type="ECO:0000313" key="5">
    <source>
        <dbReference type="Proteomes" id="UP000820818"/>
    </source>
</evidence>
<dbReference type="Proteomes" id="UP000820818">
    <property type="component" value="Linkage Group LG9"/>
</dbReference>
<feature type="zinc finger region" description="C3H1-type" evidence="1">
    <location>
        <begin position="4"/>
        <end position="31"/>
    </location>
</feature>
<feature type="region of interest" description="Disordered" evidence="2">
    <location>
        <begin position="227"/>
        <end position="330"/>
    </location>
</feature>
<evidence type="ECO:0000256" key="2">
    <source>
        <dbReference type="SAM" id="MobiDB-lite"/>
    </source>
</evidence>
<protein>
    <recommendedName>
        <fullName evidence="3">C3H1-type domain-containing protein</fullName>
    </recommendedName>
</protein>
<keyword evidence="1" id="KW-0479">Metal-binding</keyword>
<dbReference type="PANTHER" id="PTHR15725">
    <property type="entry name" value="ZN-FINGER, C-X8-C-X5-C-X3-H TYPE-CONTAINING"/>
    <property type="match status" value="1"/>
</dbReference>
<evidence type="ECO:0000313" key="4">
    <source>
        <dbReference type="EMBL" id="KAI9552772.1"/>
    </source>
</evidence>
<evidence type="ECO:0000259" key="3">
    <source>
        <dbReference type="PROSITE" id="PS50103"/>
    </source>
</evidence>
<dbReference type="AlphaFoldDB" id="A0AAD5KJC7"/>
<accession>A0AAD5KJC7</accession>
<comment type="caution">
    <text evidence="4">The sequence shown here is derived from an EMBL/GenBank/DDBJ whole genome shotgun (WGS) entry which is preliminary data.</text>
</comment>
<dbReference type="PROSITE" id="PS50103">
    <property type="entry name" value="ZF_C3H1"/>
    <property type="match status" value="2"/>
</dbReference>
<dbReference type="InterPro" id="IPR000571">
    <property type="entry name" value="Znf_CCCH"/>
</dbReference>
<dbReference type="SMART" id="SM00356">
    <property type="entry name" value="ZnF_C3H1"/>
    <property type="match status" value="2"/>
</dbReference>
<feature type="compositionally biased region" description="Polar residues" evidence="2">
    <location>
        <begin position="239"/>
        <end position="253"/>
    </location>
</feature>
<dbReference type="GO" id="GO:0008270">
    <property type="term" value="F:zinc ion binding"/>
    <property type="evidence" value="ECO:0007669"/>
    <property type="project" value="UniProtKB-KW"/>
</dbReference>
<feature type="compositionally biased region" description="Basic and acidic residues" evidence="2">
    <location>
        <begin position="227"/>
        <end position="238"/>
    </location>
</feature>